<evidence type="ECO:0000256" key="2">
    <source>
        <dbReference type="SAM" id="MobiDB-lite"/>
    </source>
</evidence>
<protein>
    <recommendedName>
        <fullName evidence="7">Coiled-coil domain-containing protein 22</fullName>
    </recommendedName>
</protein>
<dbReference type="GO" id="GO:2000060">
    <property type="term" value="P:positive regulation of ubiquitin-dependent protein catabolic process"/>
    <property type="evidence" value="ECO:0007669"/>
    <property type="project" value="TreeGrafter"/>
</dbReference>
<feature type="region of interest" description="Disordered" evidence="2">
    <location>
        <begin position="282"/>
        <end position="304"/>
    </location>
</feature>
<dbReference type="GO" id="GO:0097602">
    <property type="term" value="F:cullin family protein binding"/>
    <property type="evidence" value="ECO:0007669"/>
    <property type="project" value="TreeGrafter"/>
</dbReference>
<accession>A0AAW1XYN0</accession>
<sequence>MEDSREILLNSLEDSGVRVPNDVSSVRDLTPAGLVSICGQSLNLVAQTGSFPTSLPDSSVADQFKVCTDMASGIKSLGYLGDMSFHKFLYPSEEDSYKLVRFLVERLAESSGSGSRAGLKGVDDIRKVKEESSKSNPASRKSGDGSLDFSYDKLGPKWDEFTLKGEEPEVLNINGEDASVGCDANLTLQRLDEMSIDNVSSRPGDMHSSKISYQTKIIEPQEKQLAEEVTAKTSELKHLEEELELLKEAAEMVFDVNHPVEFYLEKLNQQVDAQRQHLGELKSQQEVVRRPLEEKKKSPKESLYANDPVALEKLQKLKDLELEKESILSGIRKREEELSQLSMDLEKQPKLTSRRSYIERVKEITKNSRKQEADIEQILKDTRELQLESNSIQERLHRTYAVVDELVFREAKKDAVGRQAYRLLTSIHESFEQIREKILATDRIRREATEHEKKLAAMASRSLNADKLQADLEAIRRENEYLEKSLQDI</sequence>
<feature type="domain" description="CCDC22 N-terminal" evidence="4">
    <location>
        <begin position="1"/>
        <end position="107"/>
    </location>
</feature>
<comment type="similarity">
    <text evidence="1">Belongs to the CCDC22 family.</text>
</comment>
<dbReference type="Pfam" id="PF05667">
    <property type="entry name" value="CCDC22_CC"/>
    <property type="match status" value="1"/>
</dbReference>
<proteinExistence type="inferred from homology"/>
<feature type="region of interest" description="Disordered" evidence="2">
    <location>
        <begin position="128"/>
        <end position="147"/>
    </location>
</feature>
<evidence type="ECO:0000313" key="5">
    <source>
        <dbReference type="EMBL" id="KAK9941170.1"/>
    </source>
</evidence>
<dbReference type="InterPro" id="IPR048348">
    <property type="entry name" value="CCDC22_CC"/>
</dbReference>
<dbReference type="EMBL" id="JBEDUW010000003">
    <property type="protein sequence ID" value="KAK9941170.1"/>
    <property type="molecule type" value="Genomic_DNA"/>
</dbReference>
<keyword evidence="6" id="KW-1185">Reference proteome</keyword>
<evidence type="ECO:0008006" key="7">
    <source>
        <dbReference type="Google" id="ProtNLM"/>
    </source>
</evidence>
<name>A0AAW1XYN0_RUBAR</name>
<evidence type="ECO:0000313" key="6">
    <source>
        <dbReference type="Proteomes" id="UP001457282"/>
    </source>
</evidence>
<evidence type="ECO:0000259" key="4">
    <source>
        <dbReference type="Pfam" id="PF21674"/>
    </source>
</evidence>
<dbReference type="InterPro" id="IPR048349">
    <property type="entry name" value="CCDC22_N"/>
</dbReference>
<evidence type="ECO:0000259" key="3">
    <source>
        <dbReference type="Pfam" id="PF05667"/>
    </source>
</evidence>
<feature type="domain" description="CCDC22 coiled-coil" evidence="3">
    <location>
        <begin position="122"/>
        <end position="457"/>
    </location>
</feature>
<dbReference type="Proteomes" id="UP001457282">
    <property type="component" value="Unassembled WGS sequence"/>
</dbReference>
<gene>
    <name evidence="5" type="ORF">M0R45_017790</name>
</gene>
<feature type="compositionally biased region" description="Basic and acidic residues" evidence="2">
    <location>
        <begin position="287"/>
        <end position="300"/>
    </location>
</feature>
<dbReference type="PANTHER" id="PTHR15668:SF4">
    <property type="entry name" value="COILED-COIL DOMAIN-CONTAINING PROTEIN 22"/>
    <property type="match status" value="1"/>
</dbReference>
<organism evidence="5 6">
    <name type="scientific">Rubus argutus</name>
    <name type="common">Southern blackberry</name>
    <dbReference type="NCBI Taxonomy" id="59490"/>
    <lineage>
        <taxon>Eukaryota</taxon>
        <taxon>Viridiplantae</taxon>
        <taxon>Streptophyta</taxon>
        <taxon>Embryophyta</taxon>
        <taxon>Tracheophyta</taxon>
        <taxon>Spermatophyta</taxon>
        <taxon>Magnoliopsida</taxon>
        <taxon>eudicotyledons</taxon>
        <taxon>Gunneridae</taxon>
        <taxon>Pentapetalae</taxon>
        <taxon>rosids</taxon>
        <taxon>fabids</taxon>
        <taxon>Rosales</taxon>
        <taxon>Rosaceae</taxon>
        <taxon>Rosoideae</taxon>
        <taxon>Rosoideae incertae sedis</taxon>
        <taxon>Rubus</taxon>
    </lineage>
</organism>
<dbReference type="AlphaFoldDB" id="A0AAW1XYN0"/>
<comment type="caution">
    <text evidence="5">The sequence shown here is derived from an EMBL/GenBank/DDBJ whole genome shotgun (WGS) entry which is preliminary data.</text>
</comment>
<evidence type="ECO:0000256" key="1">
    <source>
        <dbReference type="ARBA" id="ARBA00006438"/>
    </source>
</evidence>
<dbReference type="PANTHER" id="PTHR15668">
    <property type="entry name" value="JM1 PROTEIN"/>
    <property type="match status" value="1"/>
</dbReference>
<reference evidence="5 6" key="1">
    <citation type="journal article" date="2023" name="G3 (Bethesda)">
        <title>A chromosome-length genome assembly and annotation of blackberry (Rubus argutus, cv. 'Hillquist').</title>
        <authorList>
            <person name="Bruna T."/>
            <person name="Aryal R."/>
            <person name="Dudchenko O."/>
            <person name="Sargent D.J."/>
            <person name="Mead D."/>
            <person name="Buti M."/>
            <person name="Cavallini A."/>
            <person name="Hytonen T."/>
            <person name="Andres J."/>
            <person name="Pham M."/>
            <person name="Weisz D."/>
            <person name="Mascagni F."/>
            <person name="Usai G."/>
            <person name="Natali L."/>
            <person name="Bassil N."/>
            <person name="Fernandez G.E."/>
            <person name="Lomsadze A."/>
            <person name="Armour M."/>
            <person name="Olukolu B."/>
            <person name="Poorten T."/>
            <person name="Britton C."/>
            <person name="Davik J."/>
            <person name="Ashrafi H."/>
            <person name="Aiden E.L."/>
            <person name="Borodovsky M."/>
            <person name="Worthington M."/>
        </authorList>
    </citation>
    <scope>NUCLEOTIDE SEQUENCE [LARGE SCALE GENOMIC DNA]</scope>
    <source>
        <strain evidence="5">PI 553951</strain>
    </source>
</reference>
<dbReference type="Pfam" id="PF21674">
    <property type="entry name" value="CCDC22_N"/>
    <property type="match status" value="1"/>
</dbReference>
<dbReference type="InterPro" id="IPR008530">
    <property type="entry name" value="CCDC22"/>
</dbReference>